<organism evidence="1">
    <name type="scientific">Rhizophora mucronata</name>
    <name type="common">Asiatic mangrove</name>
    <dbReference type="NCBI Taxonomy" id="61149"/>
    <lineage>
        <taxon>Eukaryota</taxon>
        <taxon>Viridiplantae</taxon>
        <taxon>Streptophyta</taxon>
        <taxon>Embryophyta</taxon>
        <taxon>Tracheophyta</taxon>
        <taxon>Spermatophyta</taxon>
        <taxon>Magnoliopsida</taxon>
        <taxon>eudicotyledons</taxon>
        <taxon>Gunneridae</taxon>
        <taxon>Pentapetalae</taxon>
        <taxon>rosids</taxon>
        <taxon>fabids</taxon>
        <taxon>Malpighiales</taxon>
        <taxon>Rhizophoraceae</taxon>
        <taxon>Rhizophora</taxon>
    </lineage>
</organism>
<reference evidence="1" key="1">
    <citation type="submission" date="2018-02" db="EMBL/GenBank/DDBJ databases">
        <title>Rhizophora mucronata_Transcriptome.</title>
        <authorList>
            <person name="Meera S.P."/>
            <person name="Sreeshan A."/>
            <person name="Augustine A."/>
        </authorList>
    </citation>
    <scope>NUCLEOTIDE SEQUENCE</scope>
    <source>
        <tissue evidence="1">Leaf</tissue>
    </source>
</reference>
<name>A0A2P2II56_RHIMU</name>
<proteinExistence type="predicted"/>
<dbReference type="EMBL" id="GGEC01000430">
    <property type="protein sequence ID" value="MBW80913.1"/>
    <property type="molecule type" value="Transcribed_RNA"/>
</dbReference>
<dbReference type="AlphaFoldDB" id="A0A2P2II56"/>
<accession>A0A2P2II56</accession>
<protein>
    <submittedName>
        <fullName evidence="1">Uncharacterized protein</fullName>
    </submittedName>
</protein>
<dbReference type="EMBL" id="GGEC01000429">
    <property type="protein sequence ID" value="MBW80912.1"/>
    <property type="molecule type" value="Transcribed_RNA"/>
</dbReference>
<sequence>MTCIRAPLPGNNKTEQG</sequence>
<evidence type="ECO:0000313" key="1">
    <source>
        <dbReference type="EMBL" id="MBW80913.1"/>
    </source>
</evidence>